<dbReference type="PROSITE" id="PS50835">
    <property type="entry name" value="IG_LIKE"/>
    <property type="match status" value="1"/>
</dbReference>
<comment type="caution">
    <text evidence="3">The sequence shown here is derived from an EMBL/GenBank/DDBJ whole genome shotgun (WGS) entry which is preliminary data.</text>
</comment>
<dbReference type="SUPFAM" id="SSF48726">
    <property type="entry name" value="Immunoglobulin"/>
    <property type="match status" value="2"/>
</dbReference>
<feature type="signal peptide" evidence="1">
    <location>
        <begin position="1"/>
        <end position="17"/>
    </location>
</feature>
<dbReference type="InterPro" id="IPR013783">
    <property type="entry name" value="Ig-like_fold"/>
</dbReference>
<dbReference type="SMART" id="SM00409">
    <property type="entry name" value="IG"/>
    <property type="match status" value="1"/>
</dbReference>
<feature type="domain" description="Ig-like" evidence="2">
    <location>
        <begin position="38"/>
        <end position="137"/>
    </location>
</feature>
<feature type="non-terminal residue" evidence="3">
    <location>
        <position position="1"/>
    </location>
</feature>
<dbReference type="AlphaFoldDB" id="V8NIC7"/>
<evidence type="ECO:0000259" key="2">
    <source>
        <dbReference type="PROSITE" id="PS50835"/>
    </source>
</evidence>
<gene>
    <name evidence="3" type="ORF">L345_12413</name>
</gene>
<keyword evidence="1" id="KW-0732">Signal</keyword>
<dbReference type="SMART" id="SM00406">
    <property type="entry name" value="IGv"/>
    <property type="match status" value="1"/>
</dbReference>
<dbReference type="PANTHER" id="PTHR23267">
    <property type="entry name" value="IMMUNOGLOBULIN LIGHT CHAIN"/>
    <property type="match status" value="1"/>
</dbReference>
<evidence type="ECO:0000313" key="3">
    <source>
        <dbReference type="EMBL" id="ETE61835.1"/>
    </source>
</evidence>
<proteinExistence type="predicted"/>
<evidence type="ECO:0000256" key="1">
    <source>
        <dbReference type="SAM" id="SignalP"/>
    </source>
</evidence>
<accession>V8NIC7</accession>
<organism evidence="3 4">
    <name type="scientific">Ophiophagus hannah</name>
    <name type="common">King cobra</name>
    <name type="synonym">Naja hannah</name>
    <dbReference type="NCBI Taxonomy" id="8665"/>
    <lineage>
        <taxon>Eukaryota</taxon>
        <taxon>Metazoa</taxon>
        <taxon>Chordata</taxon>
        <taxon>Craniata</taxon>
        <taxon>Vertebrata</taxon>
        <taxon>Euteleostomi</taxon>
        <taxon>Lepidosauria</taxon>
        <taxon>Squamata</taxon>
        <taxon>Bifurcata</taxon>
        <taxon>Unidentata</taxon>
        <taxon>Episquamata</taxon>
        <taxon>Toxicofera</taxon>
        <taxon>Serpentes</taxon>
        <taxon>Colubroidea</taxon>
        <taxon>Elapidae</taxon>
        <taxon>Elapinae</taxon>
        <taxon>Ophiophagus</taxon>
    </lineage>
</organism>
<dbReference type="InterPro" id="IPR036179">
    <property type="entry name" value="Ig-like_dom_sf"/>
</dbReference>
<keyword evidence="4" id="KW-1185">Reference proteome</keyword>
<dbReference type="InterPro" id="IPR007110">
    <property type="entry name" value="Ig-like_dom"/>
</dbReference>
<dbReference type="Pfam" id="PF07686">
    <property type="entry name" value="V-set"/>
    <property type="match status" value="1"/>
</dbReference>
<dbReference type="OrthoDB" id="8908372at2759"/>
<dbReference type="Gene3D" id="2.60.40.10">
    <property type="entry name" value="Immunoglobulins"/>
    <property type="match status" value="2"/>
</dbReference>
<sequence length="271" mass="29236">MRLLITVLSGLGAGSFSQFVLNQPASLSGSPGGTIQIPCTISRTFSQVVLTQLESVSGSPGATIRITCAKNSGTLDTGDSSWYQQKPGNTPKLLIYRDSSRASGIPERFSGFIENSKTSAVLTISNLQAEDEAYYYCLYYIGSDGYTMIQCHRRVEQKPCRSFSQLVLNQPASVSGSPGGTIQIPCTVSNRFSGATDSSRAILTITGSWGQFILTQPASLLVALGGRAVISCTRNIASINKYHVSWYQEKPNGLPKLLIYQHNKRPPGIPE</sequence>
<feature type="chain" id="PRO_5004770920" description="Ig-like domain-containing protein" evidence="1">
    <location>
        <begin position="18"/>
        <end position="271"/>
    </location>
</feature>
<dbReference type="InterPro" id="IPR050150">
    <property type="entry name" value="IgV_Light_Chain"/>
</dbReference>
<dbReference type="InterPro" id="IPR013106">
    <property type="entry name" value="Ig_V-set"/>
</dbReference>
<protein>
    <recommendedName>
        <fullName evidence="2">Ig-like domain-containing protein</fullName>
    </recommendedName>
</protein>
<evidence type="ECO:0000313" key="4">
    <source>
        <dbReference type="Proteomes" id="UP000018936"/>
    </source>
</evidence>
<dbReference type="InterPro" id="IPR003599">
    <property type="entry name" value="Ig_sub"/>
</dbReference>
<name>V8NIC7_OPHHA</name>
<dbReference type="EMBL" id="AZIM01003619">
    <property type="protein sequence ID" value="ETE61835.1"/>
    <property type="molecule type" value="Genomic_DNA"/>
</dbReference>
<reference evidence="3 4" key="1">
    <citation type="journal article" date="2013" name="Proc. Natl. Acad. Sci. U.S.A.">
        <title>The king cobra genome reveals dynamic gene evolution and adaptation in the snake venom system.</title>
        <authorList>
            <person name="Vonk F.J."/>
            <person name="Casewell N.R."/>
            <person name="Henkel C.V."/>
            <person name="Heimberg A.M."/>
            <person name="Jansen H.J."/>
            <person name="McCleary R.J."/>
            <person name="Kerkkamp H.M."/>
            <person name="Vos R.A."/>
            <person name="Guerreiro I."/>
            <person name="Calvete J.J."/>
            <person name="Wuster W."/>
            <person name="Woods A.E."/>
            <person name="Logan J.M."/>
            <person name="Harrison R.A."/>
            <person name="Castoe T.A."/>
            <person name="de Koning A.P."/>
            <person name="Pollock D.D."/>
            <person name="Yandell M."/>
            <person name="Calderon D."/>
            <person name="Renjifo C."/>
            <person name="Currier R.B."/>
            <person name="Salgado D."/>
            <person name="Pla D."/>
            <person name="Sanz L."/>
            <person name="Hyder A.S."/>
            <person name="Ribeiro J.M."/>
            <person name="Arntzen J.W."/>
            <person name="van den Thillart G.E."/>
            <person name="Boetzer M."/>
            <person name="Pirovano W."/>
            <person name="Dirks R.P."/>
            <person name="Spaink H.P."/>
            <person name="Duboule D."/>
            <person name="McGlinn E."/>
            <person name="Kini R.M."/>
            <person name="Richardson M.K."/>
        </authorList>
    </citation>
    <scope>NUCLEOTIDE SEQUENCE</scope>
    <source>
        <tissue evidence="3">Blood</tissue>
    </source>
</reference>
<dbReference type="Proteomes" id="UP000018936">
    <property type="component" value="Unassembled WGS sequence"/>
</dbReference>